<dbReference type="EMBL" id="VSSQ01025205">
    <property type="protein sequence ID" value="MPM73189.1"/>
    <property type="molecule type" value="Genomic_DNA"/>
</dbReference>
<organism evidence="1">
    <name type="scientific">bioreactor metagenome</name>
    <dbReference type="NCBI Taxonomy" id="1076179"/>
    <lineage>
        <taxon>unclassified sequences</taxon>
        <taxon>metagenomes</taxon>
        <taxon>ecological metagenomes</taxon>
    </lineage>
</organism>
<sequence length="70" mass="8202">MTEKIADGFKNEKAIILPYNVRDYLKTNDVTRYLHVTHTGYYLGAKCHFRKRKNGTDQDILSFLSFFKGL</sequence>
<protein>
    <submittedName>
        <fullName evidence="1">Uncharacterized protein</fullName>
    </submittedName>
</protein>
<evidence type="ECO:0000313" key="1">
    <source>
        <dbReference type="EMBL" id="MPM73189.1"/>
    </source>
</evidence>
<dbReference type="AlphaFoldDB" id="A0A645C6B6"/>
<name>A0A645C6B6_9ZZZZ</name>
<accession>A0A645C6B6</accession>
<gene>
    <name evidence="1" type="ORF">SDC9_120165</name>
</gene>
<proteinExistence type="predicted"/>
<reference evidence="1" key="1">
    <citation type="submission" date="2019-08" db="EMBL/GenBank/DDBJ databases">
        <authorList>
            <person name="Kucharzyk K."/>
            <person name="Murdoch R.W."/>
            <person name="Higgins S."/>
            <person name="Loffler F."/>
        </authorList>
    </citation>
    <scope>NUCLEOTIDE SEQUENCE</scope>
</reference>
<comment type="caution">
    <text evidence="1">The sequence shown here is derived from an EMBL/GenBank/DDBJ whole genome shotgun (WGS) entry which is preliminary data.</text>
</comment>